<gene>
    <name evidence="1" type="ORF">Pmgp_01035</name>
</gene>
<proteinExistence type="predicted"/>
<protein>
    <recommendedName>
        <fullName evidence="3">EF2563 family selenium-dependent molybdenum hydroxylase system protein</fullName>
    </recommendedName>
</protein>
<evidence type="ECO:0000313" key="2">
    <source>
        <dbReference type="Proteomes" id="UP000297597"/>
    </source>
</evidence>
<sequence length="252" mass="26891">MATGVAYRLYKCGLDVIMTEISSPLVVRRKVAFAEAVYEGTVTVDGVKASLAQTIDKALEMFDDRIIPVLVDPEAEVVKTLYPQVVVDARMAKRNLGTTIDEAPLVIGLGPGFVAGLDVHAVIETCRGHRLGRVIYRGGAIDDTGKPGAVNGFTVERLLRAPVEGVVKPCRVIGDLVEKGDIVAFVEDIEVKAEIPGVIRGMIKDGVRVSQGTKIGDIDPRKDTECDTISDKALSVGGGVLEAVFSFLTSQI</sequence>
<dbReference type="EMBL" id="QFFZ01000007">
    <property type="protein sequence ID" value="TEB12418.1"/>
    <property type="molecule type" value="Genomic_DNA"/>
</dbReference>
<keyword evidence="2" id="KW-1185">Reference proteome</keyword>
<evidence type="ECO:0008006" key="3">
    <source>
        <dbReference type="Google" id="ProtNLM"/>
    </source>
</evidence>
<organism evidence="1 2">
    <name type="scientific">Pelotomaculum propionicicum</name>
    <dbReference type="NCBI Taxonomy" id="258475"/>
    <lineage>
        <taxon>Bacteria</taxon>
        <taxon>Bacillati</taxon>
        <taxon>Bacillota</taxon>
        <taxon>Clostridia</taxon>
        <taxon>Eubacteriales</taxon>
        <taxon>Desulfotomaculaceae</taxon>
        <taxon>Pelotomaculum</taxon>
    </lineage>
</organism>
<comment type="caution">
    <text evidence="1">The sequence shown here is derived from an EMBL/GenBank/DDBJ whole genome shotgun (WGS) entry which is preliminary data.</text>
</comment>
<dbReference type="Proteomes" id="UP000297597">
    <property type="component" value="Unassembled WGS sequence"/>
</dbReference>
<evidence type="ECO:0000313" key="1">
    <source>
        <dbReference type="EMBL" id="TEB12418.1"/>
    </source>
</evidence>
<accession>A0A4Y7RTU4</accession>
<dbReference type="InterPro" id="IPR011053">
    <property type="entry name" value="Single_hybrid_motif"/>
</dbReference>
<name>A0A4Y7RTU4_9FIRM</name>
<dbReference type="AlphaFoldDB" id="A0A4Y7RTU4"/>
<dbReference type="SUPFAM" id="SSF51230">
    <property type="entry name" value="Single hybrid motif"/>
    <property type="match status" value="1"/>
</dbReference>
<reference evidence="1 2" key="1">
    <citation type="journal article" date="2018" name="Environ. Microbiol.">
        <title>Novel energy conservation strategies and behaviour of Pelotomaculum schinkii driving syntrophic propionate catabolism.</title>
        <authorList>
            <person name="Hidalgo-Ahumada C.A.P."/>
            <person name="Nobu M.K."/>
            <person name="Narihiro T."/>
            <person name="Tamaki H."/>
            <person name="Liu W.T."/>
            <person name="Kamagata Y."/>
            <person name="Stams A.J.M."/>
            <person name="Imachi H."/>
            <person name="Sousa D.Z."/>
        </authorList>
    </citation>
    <scope>NUCLEOTIDE SEQUENCE [LARGE SCALE GENOMIC DNA]</scope>
    <source>
        <strain evidence="1 2">MGP</strain>
    </source>
</reference>
<dbReference type="NCBIfam" id="TIGR03309">
    <property type="entry name" value="matur_yqeB"/>
    <property type="match status" value="1"/>
</dbReference>
<dbReference type="InterPro" id="IPR017695">
    <property type="entry name" value="Se-dep_Mo_hydrolase_YqeB"/>
</dbReference>